<keyword evidence="2" id="KW-1185">Reference proteome</keyword>
<organism evidence="1 2">
    <name type="scientific">Coniosporium uncinatum</name>
    <dbReference type="NCBI Taxonomy" id="93489"/>
    <lineage>
        <taxon>Eukaryota</taxon>
        <taxon>Fungi</taxon>
        <taxon>Dikarya</taxon>
        <taxon>Ascomycota</taxon>
        <taxon>Pezizomycotina</taxon>
        <taxon>Dothideomycetes</taxon>
        <taxon>Dothideomycetes incertae sedis</taxon>
        <taxon>Coniosporium</taxon>
    </lineage>
</organism>
<dbReference type="Proteomes" id="UP001186974">
    <property type="component" value="Unassembled WGS sequence"/>
</dbReference>
<evidence type="ECO:0000313" key="1">
    <source>
        <dbReference type="EMBL" id="KAK3064805.1"/>
    </source>
</evidence>
<protein>
    <submittedName>
        <fullName evidence="1">Uncharacterized protein</fullName>
    </submittedName>
</protein>
<comment type="caution">
    <text evidence="1">The sequence shown here is derived from an EMBL/GenBank/DDBJ whole genome shotgun (WGS) entry which is preliminary data.</text>
</comment>
<name>A0ACC3DBG4_9PEZI</name>
<evidence type="ECO:0000313" key="2">
    <source>
        <dbReference type="Proteomes" id="UP001186974"/>
    </source>
</evidence>
<accession>A0ACC3DBG4</accession>
<sequence>MVELGPNVYVQNGTASDSTATRRITRTQAEPLSVLVFLDFATGATEALEILHHGNQITHGELRGDAFHFNRETGAVKMVNFGGGARAFENGLTSAGWSSLEREKGVEHKLQFIAPEQTGRLPAEPDTRTDIYSLGVLFYTMLTNETPFDGTTPLEIMQNVLSRRIPPVTSRRIDVPDALSAVIQRMTAKNIEERYKSTSGLKHDLIQIQKWLCEADEDNMKEFRPGAKDVSTVFRLPSRLIGRQQERQTIVDIIEAVSARQRQSPYLTKKLNSLSLGSTASSDFRPDIPMIDDMVSDSTSSRDSERNHSSVGPQTLTQLDANHHSQESVQRSEVSNTDENQQLSNESAPGMEGRSSHFSYEGTGSSIERSSMQLQSASDGPSLLMRNAQRIKRKGRCEVISISGIAGLGKSSLVQ</sequence>
<reference evidence="1" key="1">
    <citation type="submission" date="2024-09" db="EMBL/GenBank/DDBJ databases">
        <title>Black Yeasts Isolated from many extreme environments.</title>
        <authorList>
            <person name="Coleine C."/>
            <person name="Stajich J.E."/>
            <person name="Selbmann L."/>
        </authorList>
    </citation>
    <scope>NUCLEOTIDE SEQUENCE</scope>
    <source>
        <strain evidence="1">CCFEE 5737</strain>
    </source>
</reference>
<feature type="non-terminal residue" evidence="1">
    <location>
        <position position="415"/>
    </location>
</feature>
<dbReference type="EMBL" id="JAWDJW010006423">
    <property type="protein sequence ID" value="KAK3064805.1"/>
    <property type="molecule type" value="Genomic_DNA"/>
</dbReference>
<proteinExistence type="predicted"/>
<gene>
    <name evidence="1" type="ORF">LTS18_003786</name>
</gene>